<proteinExistence type="predicted"/>
<dbReference type="KEGG" id="lacs:H4075_05730"/>
<keyword evidence="3" id="KW-1185">Reference proteome</keyword>
<evidence type="ECO:0000256" key="1">
    <source>
        <dbReference type="ARBA" id="ARBA00022649"/>
    </source>
</evidence>
<dbReference type="NCBIfam" id="TIGR02385">
    <property type="entry name" value="RelE_StbE"/>
    <property type="match status" value="1"/>
</dbReference>
<protein>
    <submittedName>
        <fullName evidence="2">Type II toxin-antitoxin system RelE/ParE family toxin</fullName>
    </submittedName>
</protein>
<dbReference type="Proteomes" id="UP000515344">
    <property type="component" value="Chromosome"/>
</dbReference>
<dbReference type="Pfam" id="PF05016">
    <property type="entry name" value="ParE_toxin"/>
    <property type="match status" value="1"/>
</dbReference>
<organism evidence="2 3">
    <name type="scientific">Lacibacter sediminis</name>
    <dbReference type="NCBI Taxonomy" id="2760713"/>
    <lineage>
        <taxon>Bacteria</taxon>
        <taxon>Pseudomonadati</taxon>
        <taxon>Bacteroidota</taxon>
        <taxon>Chitinophagia</taxon>
        <taxon>Chitinophagales</taxon>
        <taxon>Chitinophagaceae</taxon>
        <taxon>Lacibacter</taxon>
    </lineage>
</organism>
<name>A0A7G5XJP6_9BACT</name>
<gene>
    <name evidence="2" type="ORF">H4075_05730</name>
</gene>
<evidence type="ECO:0000313" key="3">
    <source>
        <dbReference type="Proteomes" id="UP000515344"/>
    </source>
</evidence>
<accession>A0A7G5XJP6</accession>
<sequence length="97" mass="11716">MVKRIVWTENAHNERKEILLYWKNHNQSTVYSKKLNELIKKAIQLISAHPHIGRKTDVKNVRVKLVRDYLLFYEETKDTIIILSIWDNRRNPEEAPY</sequence>
<dbReference type="InterPro" id="IPR035093">
    <property type="entry name" value="RelE/ParE_toxin_dom_sf"/>
</dbReference>
<dbReference type="EMBL" id="CP060007">
    <property type="protein sequence ID" value="QNA45699.1"/>
    <property type="molecule type" value="Genomic_DNA"/>
</dbReference>
<dbReference type="InterPro" id="IPR007712">
    <property type="entry name" value="RelE/ParE_toxin"/>
</dbReference>
<reference evidence="3" key="1">
    <citation type="submission" date="2020-08" db="EMBL/GenBank/DDBJ databases">
        <title>Lacibacter sp. S13-6-6 genome sequencing.</title>
        <authorList>
            <person name="Jin L."/>
        </authorList>
    </citation>
    <scope>NUCLEOTIDE SEQUENCE [LARGE SCALE GENOMIC DNA]</scope>
    <source>
        <strain evidence="3">S13-6-6</strain>
    </source>
</reference>
<evidence type="ECO:0000313" key="2">
    <source>
        <dbReference type="EMBL" id="QNA45699.1"/>
    </source>
</evidence>
<keyword evidence="1" id="KW-1277">Toxin-antitoxin system</keyword>
<dbReference type="Gene3D" id="3.30.2310.20">
    <property type="entry name" value="RelE-like"/>
    <property type="match status" value="1"/>
</dbReference>
<dbReference type="AlphaFoldDB" id="A0A7G5XJP6"/>
<dbReference type="RefSeq" id="WP_182804982.1">
    <property type="nucleotide sequence ID" value="NZ_CP060007.1"/>
</dbReference>